<evidence type="ECO:0000313" key="9">
    <source>
        <dbReference type="Proteomes" id="UP000472264"/>
    </source>
</evidence>
<dbReference type="GO" id="GO:0005615">
    <property type="term" value="C:extracellular space"/>
    <property type="evidence" value="ECO:0007669"/>
    <property type="project" value="UniProtKB-KW"/>
</dbReference>
<keyword evidence="9" id="KW-1185">Reference proteome</keyword>
<evidence type="ECO:0000313" key="8">
    <source>
        <dbReference type="Ensembl" id="ENSENLP00000041541.1"/>
    </source>
</evidence>
<name>A0A665WCA2_ECHNA</name>
<reference evidence="8" key="2">
    <citation type="submission" date="2025-08" db="UniProtKB">
        <authorList>
            <consortium name="Ensembl"/>
        </authorList>
    </citation>
    <scope>IDENTIFICATION</scope>
</reference>
<keyword evidence="4" id="KW-0964">Secreted</keyword>
<evidence type="ECO:0000256" key="2">
    <source>
        <dbReference type="ARBA" id="ARBA00007236"/>
    </source>
</evidence>
<dbReference type="Gene3D" id="2.10.90.10">
    <property type="entry name" value="Cystine-knot cytokines"/>
    <property type="match status" value="1"/>
</dbReference>
<evidence type="ECO:0000256" key="1">
    <source>
        <dbReference type="ARBA" id="ARBA00004613"/>
    </source>
</evidence>
<feature type="transmembrane region" description="Helical" evidence="6">
    <location>
        <begin position="140"/>
        <end position="161"/>
    </location>
</feature>
<reference evidence="8" key="1">
    <citation type="submission" date="2021-04" db="EMBL/GenBank/DDBJ databases">
        <authorList>
            <consortium name="Wellcome Sanger Institute Data Sharing"/>
        </authorList>
    </citation>
    <scope>NUCLEOTIDE SEQUENCE [LARGE SCALE GENOMIC DNA]</scope>
</reference>
<evidence type="ECO:0000256" key="7">
    <source>
        <dbReference type="SAM" id="SignalP"/>
    </source>
</evidence>
<dbReference type="GO" id="GO:0006954">
    <property type="term" value="P:inflammatory response"/>
    <property type="evidence" value="ECO:0007669"/>
    <property type="project" value="InterPro"/>
</dbReference>
<protein>
    <submittedName>
        <fullName evidence="8">Interleukin-17F-like</fullName>
    </submittedName>
</protein>
<dbReference type="InterPro" id="IPR029034">
    <property type="entry name" value="Cystine-knot_cytokine"/>
</dbReference>
<evidence type="ECO:0000256" key="3">
    <source>
        <dbReference type="ARBA" id="ARBA00022514"/>
    </source>
</evidence>
<dbReference type="PRINTS" id="PR01932">
    <property type="entry name" value="INTRLEUKIN17"/>
</dbReference>
<reference evidence="8" key="3">
    <citation type="submission" date="2025-09" db="UniProtKB">
        <authorList>
            <consortium name="Ensembl"/>
        </authorList>
    </citation>
    <scope>IDENTIFICATION</scope>
</reference>
<dbReference type="Proteomes" id="UP000472264">
    <property type="component" value="Chromosome 24"/>
</dbReference>
<dbReference type="OMA" id="AKPIKYQ"/>
<feature type="chain" id="PRO_5025591310" evidence="7">
    <location>
        <begin position="24"/>
        <end position="164"/>
    </location>
</feature>
<feature type="signal peptide" evidence="7">
    <location>
        <begin position="1"/>
        <end position="23"/>
    </location>
</feature>
<evidence type="ECO:0000256" key="5">
    <source>
        <dbReference type="ARBA" id="ARBA00022729"/>
    </source>
</evidence>
<organism evidence="8 9">
    <name type="scientific">Echeneis naucrates</name>
    <name type="common">Live sharksucker</name>
    <dbReference type="NCBI Taxonomy" id="173247"/>
    <lineage>
        <taxon>Eukaryota</taxon>
        <taxon>Metazoa</taxon>
        <taxon>Chordata</taxon>
        <taxon>Craniata</taxon>
        <taxon>Vertebrata</taxon>
        <taxon>Euteleostomi</taxon>
        <taxon>Actinopterygii</taxon>
        <taxon>Neopterygii</taxon>
        <taxon>Teleostei</taxon>
        <taxon>Neoteleostei</taxon>
        <taxon>Acanthomorphata</taxon>
        <taxon>Carangaria</taxon>
        <taxon>Carangiformes</taxon>
        <taxon>Echeneidae</taxon>
        <taxon>Echeneis</taxon>
    </lineage>
</organism>
<dbReference type="SUPFAM" id="SSF57501">
    <property type="entry name" value="Cystine-knot cytokines"/>
    <property type="match status" value="1"/>
</dbReference>
<keyword evidence="5 7" id="KW-0732">Signal</keyword>
<dbReference type="InterPro" id="IPR010345">
    <property type="entry name" value="IL-17_fam"/>
</dbReference>
<keyword evidence="6" id="KW-0472">Membrane</keyword>
<dbReference type="Ensembl" id="ENSENLT00000042595.1">
    <property type="protein sequence ID" value="ENSENLP00000041541.1"/>
    <property type="gene ID" value="ENSENLG00000017761.1"/>
</dbReference>
<evidence type="ECO:0000256" key="6">
    <source>
        <dbReference type="SAM" id="Phobius"/>
    </source>
</evidence>
<comment type="similarity">
    <text evidence="2">Belongs to the IL-17 family.</text>
</comment>
<keyword evidence="3" id="KW-0202">Cytokine</keyword>
<evidence type="ECO:0000256" key="4">
    <source>
        <dbReference type="ARBA" id="ARBA00022525"/>
    </source>
</evidence>
<dbReference type="InterPro" id="IPR020440">
    <property type="entry name" value="IL-17_chr"/>
</dbReference>
<dbReference type="Pfam" id="PF06083">
    <property type="entry name" value="IL17"/>
    <property type="match status" value="1"/>
</dbReference>
<proteinExistence type="inferred from homology"/>
<dbReference type="InParanoid" id="A0A665WCA2"/>
<gene>
    <name evidence="8" type="primary">il17a/f3</name>
</gene>
<keyword evidence="6" id="KW-0812">Transmembrane</keyword>
<dbReference type="AlphaFoldDB" id="A0A665WCA2"/>
<comment type="subcellular location">
    <subcellularLocation>
        <location evidence="1">Secreted</location>
    </subcellularLocation>
</comment>
<dbReference type="GO" id="GO:0005125">
    <property type="term" value="F:cytokine activity"/>
    <property type="evidence" value="ECO:0007669"/>
    <property type="project" value="UniProtKB-KW"/>
</dbReference>
<keyword evidence="6" id="KW-1133">Transmembrane helix</keyword>
<sequence length="164" mass="18320">VIWDWLQHHSAVLVLGLATLLEATRESQTVSVKMGTGPRGKGKILRLSLDPTALDQMNPITSAANMSLSPWTYRDSFVETRLPQRISHAQCLTSGCVSLQDGGEDYSLEAKPISYHALVLHRVSKRNPKKRKGKKQRRRYVFKLGLEVITVGCTCVRPTVIPQQ</sequence>
<accession>A0A665WCA2</accession>